<keyword evidence="2" id="KW-0012">Acyltransferase</keyword>
<evidence type="ECO:0000313" key="4">
    <source>
        <dbReference type="EMBL" id="MBP2476921.1"/>
    </source>
</evidence>
<dbReference type="SUPFAM" id="SSF55729">
    <property type="entry name" value="Acyl-CoA N-acyltransferases (Nat)"/>
    <property type="match status" value="1"/>
</dbReference>
<evidence type="ECO:0000313" key="5">
    <source>
        <dbReference type="Proteomes" id="UP001519363"/>
    </source>
</evidence>
<dbReference type="PANTHER" id="PTHR43877:SF2">
    <property type="entry name" value="AMINOALKYLPHOSPHONATE N-ACETYLTRANSFERASE-RELATED"/>
    <property type="match status" value="1"/>
</dbReference>
<dbReference type="InterPro" id="IPR016181">
    <property type="entry name" value="Acyl_CoA_acyltransferase"/>
</dbReference>
<dbReference type="InterPro" id="IPR000182">
    <property type="entry name" value="GNAT_dom"/>
</dbReference>
<comment type="caution">
    <text evidence="4">The sequence shown here is derived from an EMBL/GenBank/DDBJ whole genome shotgun (WGS) entry which is preliminary data.</text>
</comment>
<dbReference type="Proteomes" id="UP001519363">
    <property type="component" value="Unassembled WGS sequence"/>
</dbReference>
<gene>
    <name evidence="4" type="ORF">JOF53_005793</name>
</gene>
<protein>
    <submittedName>
        <fullName evidence="4">Ribosomal protein S18 acetylase RimI-like enzyme</fullName>
    </submittedName>
</protein>
<dbReference type="RefSeq" id="WP_086787794.1">
    <property type="nucleotide sequence ID" value="NZ_JAGIOO010000001.1"/>
</dbReference>
<feature type="domain" description="N-acetyltransferase" evidence="3">
    <location>
        <begin position="1"/>
        <end position="159"/>
    </location>
</feature>
<dbReference type="PROSITE" id="PS51186">
    <property type="entry name" value="GNAT"/>
    <property type="match status" value="1"/>
</dbReference>
<keyword evidence="5" id="KW-1185">Reference proteome</keyword>
<dbReference type="Pfam" id="PF00583">
    <property type="entry name" value="Acetyltransf_1"/>
    <property type="match status" value="1"/>
</dbReference>
<name>A0ABS5AK19_9PSEU</name>
<evidence type="ECO:0000256" key="2">
    <source>
        <dbReference type="ARBA" id="ARBA00023315"/>
    </source>
</evidence>
<evidence type="ECO:0000256" key="1">
    <source>
        <dbReference type="ARBA" id="ARBA00022679"/>
    </source>
</evidence>
<sequence>MRVRKAEAHEADAVGELTLAAYRADGAIDPGSGYAGSLSDGARRHREAELLVAVDGDELLGTVTLCQPGTAYAEIAQPDELEFRMLAVAPAHRGRGVGETLLLAVLDRAAELGKARVVMCTKESMTAAQRLYTRHGFTRLPTRDWHPVPGILLLAYTRDL</sequence>
<reference evidence="4 5" key="1">
    <citation type="submission" date="2021-03" db="EMBL/GenBank/DDBJ databases">
        <title>Sequencing the genomes of 1000 actinobacteria strains.</title>
        <authorList>
            <person name="Klenk H.-P."/>
        </authorList>
    </citation>
    <scope>NUCLEOTIDE SEQUENCE [LARGE SCALE GENOMIC DNA]</scope>
    <source>
        <strain evidence="4 5">DSM 44580</strain>
    </source>
</reference>
<accession>A0ABS5AK19</accession>
<dbReference type="EMBL" id="JAGIOO010000001">
    <property type="protein sequence ID" value="MBP2476921.1"/>
    <property type="molecule type" value="Genomic_DNA"/>
</dbReference>
<keyword evidence="1" id="KW-0808">Transferase</keyword>
<dbReference type="PANTHER" id="PTHR43877">
    <property type="entry name" value="AMINOALKYLPHOSPHONATE N-ACETYLTRANSFERASE-RELATED-RELATED"/>
    <property type="match status" value="1"/>
</dbReference>
<dbReference type="InterPro" id="IPR050832">
    <property type="entry name" value="Bact_Acetyltransf"/>
</dbReference>
<proteinExistence type="predicted"/>
<dbReference type="CDD" id="cd04301">
    <property type="entry name" value="NAT_SF"/>
    <property type="match status" value="1"/>
</dbReference>
<organism evidence="4 5">
    <name type="scientific">Crossiella equi</name>
    <dbReference type="NCBI Taxonomy" id="130796"/>
    <lineage>
        <taxon>Bacteria</taxon>
        <taxon>Bacillati</taxon>
        <taxon>Actinomycetota</taxon>
        <taxon>Actinomycetes</taxon>
        <taxon>Pseudonocardiales</taxon>
        <taxon>Pseudonocardiaceae</taxon>
        <taxon>Crossiella</taxon>
    </lineage>
</organism>
<evidence type="ECO:0000259" key="3">
    <source>
        <dbReference type="PROSITE" id="PS51186"/>
    </source>
</evidence>
<dbReference type="Gene3D" id="3.40.630.30">
    <property type="match status" value="1"/>
</dbReference>